<sequence length="116" mass="13226">MVLMLVIRSPSPWVPISDQDWESIEQLALRRTTFMGVLQLEQMERTLPMGLTPHRVLIEQSFFAHHTNPVTIYKSVKEPYPPHFTKLIGGLASLLLAIEKPLNLPECIFGAKWAAF</sequence>
<name>A0A2P2M993_RHIMU</name>
<accession>A0A2P2M993</accession>
<reference evidence="1" key="1">
    <citation type="submission" date="2018-02" db="EMBL/GenBank/DDBJ databases">
        <title>Rhizophora mucronata_Transcriptome.</title>
        <authorList>
            <person name="Meera S.P."/>
            <person name="Sreeshan A."/>
            <person name="Augustine A."/>
        </authorList>
    </citation>
    <scope>NUCLEOTIDE SEQUENCE</scope>
    <source>
        <tissue evidence="1">Leaf</tissue>
    </source>
</reference>
<dbReference type="EMBL" id="GGEC01046291">
    <property type="protein sequence ID" value="MBX26775.1"/>
    <property type="molecule type" value="Transcribed_RNA"/>
</dbReference>
<evidence type="ECO:0000313" key="1">
    <source>
        <dbReference type="EMBL" id="MBX26775.1"/>
    </source>
</evidence>
<dbReference type="AlphaFoldDB" id="A0A2P2M993"/>
<organism evidence="1">
    <name type="scientific">Rhizophora mucronata</name>
    <name type="common">Asiatic mangrove</name>
    <dbReference type="NCBI Taxonomy" id="61149"/>
    <lineage>
        <taxon>Eukaryota</taxon>
        <taxon>Viridiplantae</taxon>
        <taxon>Streptophyta</taxon>
        <taxon>Embryophyta</taxon>
        <taxon>Tracheophyta</taxon>
        <taxon>Spermatophyta</taxon>
        <taxon>Magnoliopsida</taxon>
        <taxon>eudicotyledons</taxon>
        <taxon>Gunneridae</taxon>
        <taxon>Pentapetalae</taxon>
        <taxon>rosids</taxon>
        <taxon>fabids</taxon>
        <taxon>Malpighiales</taxon>
        <taxon>Rhizophoraceae</taxon>
        <taxon>Rhizophora</taxon>
    </lineage>
</organism>
<protein>
    <submittedName>
        <fullName evidence="1">Protein MEI2-like 1 isoform X3</fullName>
    </submittedName>
</protein>
<proteinExistence type="predicted"/>